<reference evidence="9" key="1">
    <citation type="submission" date="2021-02" db="EMBL/GenBank/DDBJ databases">
        <title>Comparative genomics reveals that relaxation of natural selection precedes convergent phenotypic evolution of cavefish.</title>
        <authorList>
            <person name="Peng Z."/>
        </authorList>
    </citation>
    <scope>NUCLEOTIDE SEQUENCE</scope>
    <source>
        <tissue evidence="9">Muscle</tissue>
    </source>
</reference>
<keyword evidence="6 8" id="KW-0472">Membrane</keyword>
<feature type="transmembrane region" description="Helical" evidence="8">
    <location>
        <begin position="215"/>
        <end position="236"/>
    </location>
</feature>
<evidence type="ECO:0000256" key="4">
    <source>
        <dbReference type="ARBA" id="ARBA00022737"/>
    </source>
</evidence>
<dbReference type="GO" id="GO:0009312">
    <property type="term" value="P:oligosaccharide biosynthetic process"/>
    <property type="evidence" value="ECO:0007669"/>
    <property type="project" value="TreeGrafter"/>
</dbReference>
<feature type="transmembrane region" description="Helical" evidence="8">
    <location>
        <begin position="75"/>
        <end position="95"/>
    </location>
</feature>
<gene>
    <name evidence="9" type="ORF">IRJ41_023300</name>
</gene>
<keyword evidence="2" id="KW-0813">Transport</keyword>
<keyword evidence="5 8" id="KW-1133">Transmembrane helix</keyword>
<keyword evidence="3 8" id="KW-0812">Transmembrane</keyword>
<dbReference type="PANTHER" id="PTHR12226">
    <property type="entry name" value="MANNOSE-P-DOLICHOL UTILIZATION DEFECT 1 LEC35 -RELATED"/>
    <property type="match status" value="1"/>
</dbReference>
<dbReference type="Pfam" id="PF04193">
    <property type="entry name" value="PQ-loop"/>
    <property type="match status" value="1"/>
</dbReference>
<evidence type="ECO:0000256" key="1">
    <source>
        <dbReference type="ARBA" id="ARBA00004141"/>
    </source>
</evidence>
<feature type="non-terminal residue" evidence="9">
    <location>
        <position position="253"/>
    </location>
</feature>
<evidence type="ECO:0000256" key="2">
    <source>
        <dbReference type="ARBA" id="ARBA00022448"/>
    </source>
</evidence>
<dbReference type="Proteomes" id="UP001059041">
    <property type="component" value="Linkage Group LG2"/>
</dbReference>
<sequence length="253" mass="28366">ETSEERTIPQLKDFLLTFMPEKCFDQFFLQFNFIHVPCLKIVMSKTMGILVLMATIFAPLAQIGKVVWCGRSDGLCLGSVFLELLAISAHGAFCYTQKFPTEAWGESLFALIQIAFLTFLIQHYRGKTMKGVYLLALYCAFMYFLVSPLTPVSVVWKLREWNVLFVIAGRLIQACSNYRCGHTGQLSALSILLAFLGSLGRIFSSLQETGLSLPAQLHAVACCCSGVILIQVLLNWNKCNIEKVRQVDKEKAE</sequence>
<comment type="similarity">
    <text evidence="7">Belongs to the MPDU1 (TC 2.A.43.3) family.</text>
</comment>
<evidence type="ECO:0000313" key="9">
    <source>
        <dbReference type="EMBL" id="KAI7813685.1"/>
    </source>
</evidence>
<evidence type="ECO:0000256" key="5">
    <source>
        <dbReference type="ARBA" id="ARBA00022989"/>
    </source>
</evidence>
<dbReference type="AlphaFoldDB" id="A0A9W8CB50"/>
<evidence type="ECO:0000256" key="6">
    <source>
        <dbReference type="ARBA" id="ARBA00023136"/>
    </source>
</evidence>
<feature type="transmembrane region" description="Helical" evidence="8">
    <location>
        <begin position="131"/>
        <end position="149"/>
    </location>
</feature>
<evidence type="ECO:0000256" key="7">
    <source>
        <dbReference type="ARBA" id="ARBA00038475"/>
    </source>
</evidence>
<dbReference type="InterPro" id="IPR016817">
    <property type="entry name" value="MannP-dilichol_defect-1"/>
</dbReference>
<comment type="subcellular location">
    <subcellularLocation>
        <location evidence="1">Membrane</location>
        <topology evidence="1">Multi-pass membrane protein</topology>
    </subcellularLocation>
</comment>
<dbReference type="SMART" id="SM00679">
    <property type="entry name" value="CTNS"/>
    <property type="match status" value="1"/>
</dbReference>
<keyword evidence="4" id="KW-0677">Repeat</keyword>
<evidence type="ECO:0000256" key="8">
    <source>
        <dbReference type="SAM" id="Phobius"/>
    </source>
</evidence>
<dbReference type="InterPro" id="IPR006603">
    <property type="entry name" value="PQ-loop_rpt"/>
</dbReference>
<name>A0A9W8CB50_TRIRA</name>
<feature type="transmembrane region" description="Helical" evidence="8">
    <location>
        <begin position="49"/>
        <end position="68"/>
    </location>
</feature>
<dbReference type="Gene3D" id="1.20.1280.290">
    <property type="match status" value="1"/>
</dbReference>
<accession>A0A9W8CB50</accession>
<proteinExistence type="inferred from homology"/>
<dbReference type="EMBL" id="JAFHDT010000002">
    <property type="protein sequence ID" value="KAI7813685.1"/>
    <property type="molecule type" value="Genomic_DNA"/>
</dbReference>
<protein>
    <submittedName>
        <fullName evidence="9">Mannose-P-dolichol utilization defect 1 protein</fullName>
    </submittedName>
</protein>
<keyword evidence="10" id="KW-1185">Reference proteome</keyword>
<evidence type="ECO:0000313" key="10">
    <source>
        <dbReference type="Proteomes" id="UP001059041"/>
    </source>
</evidence>
<dbReference type="PANTHER" id="PTHR12226:SF2">
    <property type="entry name" value="MANNOSE-P-DOLICHOL UTILIZATION DEFECT 1 PROTEIN"/>
    <property type="match status" value="1"/>
</dbReference>
<evidence type="ECO:0000256" key="3">
    <source>
        <dbReference type="ARBA" id="ARBA00022692"/>
    </source>
</evidence>
<dbReference type="PIRSF" id="PIRSF023381">
    <property type="entry name" value="MannP-dilichol_defect-1p"/>
    <property type="match status" value="1"/>
</dbReference>
<feature type="transmembrane region" description="Helical" evidence="8">
    <location>
        <begin position="107"/>
        <end position="124"/>
    </location>
</feature>
<dbReference type="GO" id="GO:0016020">
    <property type="term" value="C:membrane"/>
    <property type="evidence" value="ECO:0007669"/>
    <property type="project" value="UniProtKB-SubCell"/>
</dbReference>
<organism evidence="9 10">
    <name type="scientific">Triplophysa rosa</name>
    <name type="common">Cave loach</name>
    <dbReference type="NCBI Taxonomy" id="992332"/>
    <lineage>
        <taxon>Eukaryota</taxon>
        <taxon>Metazoa</taxon>
        <taxon>Chordata</taxon>
        <taxon>Craniata</taxon>
        <taxon>Vertebrata</taxon>
        <taxon>Euteleostomi</taxon>
        <taxon>Actinopterygii</taxon>
        <taxon>Neopterygii</taxon>
        <taxon>Teleostei</taxon>
        <taxon>Ostariophysi</taxon>
        <taxon>Cypriniformes</taxon>
        <taxon>Nemacheilidae</taxon>
        <taxon>Triplophysa</taxon>
    </lineage>
</organism>
<comment type="caution">
    <text evidence="9">The sequence shown here is derived from an EMBL/GenBank/DDBJ whole genome shotgun (WGS) entry which is preliminary data.</text>
</comment>